<reference evidence="1 2" key="1">
    <citation type="journal article" date="2019" name="mSystems">
        <title>Life at home and on the roam: Genomic adaptions reflect the dual lifestyle of an intracellular, facultative symbiont.</title>
        <authorList>
            <person name="Burgsdorf I."/>
        </authorList>
    </citation>
    <scope>NUCLEOTIDE SEQUENCE [LARGE SCALE GENOMIC DNA]</scope>
    <source>
        <strain evidence="1">277cV</strain>
    </source>
</reference>
<dbReference type="AlphaFoldDB" id="A0A524RNU3"/>
<protein>
    <submittedName>
        <fullName evidence="1">Uncharacterized protein</fullName>
    </submittedName>
</protein>
<evidence type="ECO:0000313" key="2">
    <source>
        <dbReference type="Proteomes" id="UP000317990"/>
    </source>
</evidence>
<proteinExistence type="predicted"/>
<gene>
    <name evidence="1" type="ORF">ERJ67_04455</name>
</gene>
<dbReference type="Proteomes" id="UP000317990">
    <property type="component" value="Unassembled WGS sequence"/>
</dbReference>
<dbReference type="EMBL" id="SRMO01000054">
    <property type="protein sequence ID" value="TGG93021.1"/>
    <property type="molecule type" value="Genomic_DNA"/>
</dbReference>
<organism evidence="1 2">
    <name type="scientific">Aphanocapsa feldmannii 277cV</name>
    <dbReference type="NCBI Taxonomy" id="2507553"/>
    <lineage>
        <taxon>Bacteria</taxon>
        <taxon>Bacillati</taxon>
        <taxon>Cyanobacteriota</taxon>
        <taxon>Cyanophyceae</taxon>
        <taxon>Oscillatoriophycideae</taxon>
        <taxon>Chroococcales</taxon>
        <taxon>Microcystaceae</taxon>
        <taxon>Aphanocapsa</taxon>
    </lineage>
</organism>
<sequence>MAQGMRRRHVVSLPVSSALLVVEHLGQIEATLVNGSSGKTASMVFSDLPMMVSATALPMHLATIRGEGFATSSATEVSPSLLGRGEGKFHEDF</sequence>
<evidence type="ECO:0000313" key="1">
    <source>
        <dbReference type="EMBL" id="TGG93021.1"/>
    </source>
</evidence>
<comment type="caution">
    <text evidence="1">The sequence shown here is derived from an EMBL/GenBank/DDBJ whole genome shotgun (WGS) entry which is preliminary data.</text>
</comment>
<name>A0A524RNU3_9CHRO</name>
<accession>A0A524RNU3</accession>